<dbReference type="PROSITE" id="PS50977">
    <property type="entry name" value="HTH_TETR_2"/>
    <property type="match status" value="1"/>
</dbReference>
<dbReference type="RefSeq" id="WP_042545143.1">
    <property type="nucleotide sequence ID" value="NZ_JXSQ01000028.1"/>
</dbReference>
<keyword evidence="2 4" id="KW-0238">DNA-binding</keyword>
<dbReference type="InterPro" id="IPR004111">
    <property type="entry name" value="Repressor_TetR_C"/>
</dbReference>
<organism evidence="6 7">
    <name type="scientific">Leucobacter komagatae</name>
    <dbReference type="NCBI Taxonomy" id="55969"/>
    <lineage>
        <taxon>Bacteria</taxon>
        <taxon>Bacillati</taxon>
        <taxon>Actinomycetota</taxon>
        <taxon>Actinomycetes</taxon>
        <taxon>Micrococcales</taxon>
        <taxon>Microbacteriaceae</taxon>
        <taxon>Leucobacter</taxon>
    </lineage>
</organism>
<keyword evidence="1" id="KW-0805">Transcription regulation</keyword>
<dbReference type="AlphaFoldDB" id="A0A0D0HVK2"/>
<dbReference type="GO" id="GO:0003700">
    <property type="term" value="F:DNA-binding transcription factor activity"/>
    <property type="evidence" value="ECO:0007669"/>
    <property type="project" value="TreeGrafter"/>
</dbReference>
<gene>
    <name evidence="6" type="ORF">SD72_14320</name>
</gene>
<protein>
    <submittedName>
        <fullName evidence="6">TetR family transcriptional regulator</fullName>
    </submittedName>
</protein>
<proteinExistence type="predicted"/>
<dbReference type="SUPFAM" id="SSF46689">
    <property type="entry name" value="Homeodomain-like"/>
    <property type="match status" value="1"/>
</dbReference>
<dbReference type="Gene3D" id="1.10.357.10">
    <property type="entry name" value="Tetracycline Repressor, domain 2"/>
    <property type="match status" value="1"/>
</dbReference>
<evidence type="ECO:0000256" key="2">
    <source>
        <dbReference type="ARBA" id="ARBA00023125"/>
    </source>
</evidence>
<dbReference type="InterPro" id="IPR009057">
    <property type="entry name" value="Homeodomain-like_sf"/>
</dbReference>
<reference evidence="6 7" key="1">
    <citation type="submission" date="2015-01" db="EMBL/GenBank/DDBJ databases">
        <title>Draft genome sequence of Leucobacter komagatae strain VKM ST2845.</title>
        <authorList>
            <person name="Karlyshev A.V."/>
            <person name="Kudryashova E.B."/>
        </authorList>
    </citation>
    <scope>NUCLEOTIDE SEQUENCE [LARGE SCALE GENOMIC DNA]</scope>
    <source>
        <strain evidence="6 7">VKM ST2845</strain>
    </source>
</reference>
<evidence type="ECO:0000256" key="4">
    <source>
        <dbReference type="PROSITE-ProRule" id="PRU00335"/>
    </source>
</evidence>
<comment type="caution">
    <text evidence="6">The sequence shown here is derived from an EMBL/GenBank/DDBJ whole genome shotgun (WGS) entry which is preliminary data.</text>
</comment>
<dbReference type="SUPFAM" id="SSF48498">
    <property type="entry name" value="Tetracyclin repressor-like, C-terminal domain"/>
    <property type="match status" value="1"/>
</dbReference>
<dbReference type="PANTHER" id="PTHR30055:SF234">
    <property type="entry name" value="HTH-TYPE TRANSCRIPTIONAL REGULATOR BETI"/>
    <property type="match status" value="1"/>
</dbReference>
<dbReference type="OrthoDB" id="2570341at2"/>
<name>A0A0D0HVK2_9MICO</name>
<evidence type="ECO:0000313" key="6">
    <source>
        <dbReference type="EMBL" id="KIP51616.1"/>
    </source>
</evidence>
<dbReference type="EMBL" id="JXSQ01000028">
    <property type="protein sequence ID" value="KIP51616.1"/>
    <property type="molecule type" value="Genomic_DNA"/>
</dbReference>
<dbReference type="InterPro" id="IPR050109">
    <property type="entry name" value="HTH-type_TetR-like_transc_reg"/>
</dbReference>
<keyword evidence="3" id="KW-0804">Transcription</keyword>
<dbReference type="GO" id="GO:0000976">
    <property type="term" value="F:transcription cis-regulatory region binding"/>
    <property type="evidence" value="ECO:0007669"/>
    <property type="project" value="TreeGrafter"/>
</dbReference>
<dbReference type="Pfam" id="PF02909">
    <property type="entry name" value="TetR_C_1"/>
    <property type="match status" value="1"/>
</dbReference>
<evidence type="ECO:0000256" key="1">
    <source>
        <dbReference type="ARBA" id="ARBA00023015"/>
    </source>
</evidence>
<evidence type="ECO:0000313" key="7">
    <source>
        <dbReference type="Proteomes" id="UP000032120"/>
    </source>
</evidence>
<dbReference type="InterPro" id="IPR036271">
    <property type="entry name" value="Tet_transcr_reg_TetR-rel_C_sf"/>
</dbReference>
<accession>A0A0D0HVK2</accession>
<dbReference type="Pfam" id="PF00440">
    <property type="entry name" value="TetR_N"/>
    <property type="match status" value="1"/>
</dbReference>
<dbReference type="Proteomes" id="UP000032120">
    <property type="component" value="Unassembled WGS sequence"/>
</dbReference>
<dbReference type="InterPro" id="IPR001647">
    <property type="entry name" value="HTH_TetR"/>
</dbReference>
<evidence type="ECO:0000259" key="5">
    <source>
        <dbReference type="PROSITE" id="PS50977"/>
    </source>
</evidence>
<feature type="DNA-binding region" description="H-T-H motif" evidence="4">
    <location>
        <begin position="26"/>
        <end position="45"/>
    </location>
</feature>
<keyword evidence="7" id="KW-1185">Reference proteome</keyword>
<dbReference type="PANTHER" id="PTHR30055">
    <property type="entry name" value="HTH-TYPE TRANSCRIPTIONAL REGULATOR RUTR"/>
    <property type="match status" value="1"/>
</dbReference>
<sequence length="199" mass="21009">MSKLDHDRIVDEAMRMIESDGEAGLSMRALAAALNVTPMALYRYFTDRDALLLALVVRVSETLEFPERTGEPRADAAALALALHDFLAHHPWMIRLISTGRLASPAGMRFPEGFLDCAKAAGLADESAFLFYRTMLAAILGTATITWAGQAGAAPVLPDTSSVGPLPRVTHLAPSWAELDAAATPAAILGAIAATLPGS</sequence>
<dbReference type="GO" id="GO:0045892">
    <property type="term" value="P:negative regulation of DNA-templated transcription"/>
    <property type="evidence" value="ECO:0007669"/>
    <property type="project" value="InterPro"/>
</dbReference>
<feature type="domain" description="HTH tetR-type" evidence="5">
    <location>
        <begin position="3"/>
        <end position="63"/>
    </location>
</feature>
<evidence type="ECO:0000256" key="3">
    <source>
        <dbReference type="ARBA" id="ARBA00023163"/>
    </source>
</evidence>